<dbReference type="GO" id="GO:0000270">
    <property type="term" value="P:peptidoglycan metabolic process"/>
    <property type="evidence" value="ECO:0007669"/>
    <property type="project" value="TreeGrafter"/>
</dbReference>
<evidence type="ECO:0000313" key="4">
    <source>
        <dbReference type="EMBL" id="MRV70883.1"/>
    </source>
</evidence>
<name>A0A7X2IJX8_9BURK</name>
<gene>
    <name evidence="4" type="primary">dacB</name>
    <name evidence="4" type="ORF">GJ700_04005</name>
</gene>
<dbReference type="InterPro" id="IPR000667">
    <property type="entry name" value="Peptidase_S13"/>
</dbReference>
<evidence type="ECO:0000313" key="5">
    <source>
        <dbReference type="Proteomes" id="UP000446768"/>
    </source>
</evidence>
<reference evidence="4 5" key="1">
    <citation type="submission" date="2019-11" db="EMBL/GenBank/DDBJ databases">
        <title>Novel species isolated from a subtropical stream in China.</title>
        <authorList>
            <person name="Lu H."/>
        </authorList>
    </citation>
    <scope>NUCLEOTIDE SEQUENCE [LARGE SCALE GENOMIC DNA]</scope>
    <source>
        <strain evidence="4 5">FT92W</strain>
    </source>
</reference>
<proteinExistence type="inferred from homology"/>
<sequence>MLRRLIVSALLTCGAGHAAHAALPEPVLKQLQAANIPEDAVGAVVLRGNTVLLSHQADKAMQPASTMKLVTTFAGLELLGPVFKGRTELRSNGDVVGGVLKGDLYLRGGADADFNEDALVHMLEKLRTAGIRKINGDLVLDRTLFQPARPDLGAPPFDEYPDAYYNLVPDALLLNMNLLRITLDSTGGKLRLDMLPQLEKVNVVADMPLTDGDCAKWDDSWKPPTWARQGTRITVTLHGTFPRHCGPKSVAVNLLDRSDYAERLFRSAWTKLGGAFGGVAREASGDSATPASARLLAEHVSRPLAEVLRDINKTSDNGLARTLYLSLGSLEADPMLGSRPVAAPAGRIPVIGGGPLGTQVAAGITAPAAPAAPPEPTAARAEQAIRGWLRRLGIDDTGIVLENGSGLSRSERIKPAQLAALLQAAQRSLWMPELLTSLPIAAIDGTMRRRLADTPAAMRARVKTGALKNVVAIAGYVPDAHGEQCVVVAFVNHDLVGNGNGRKVGDALIDWVATVQGSKL</sequence>
<evidence type="ECO:0000256" key="3">
    <source>
        <dbReference type="SAM" id="SignalP"/>
    </source>
</evidence>
<keyword evidence="4" id="KW-0121">Carboxypeptidase</keyword>
<dbReference type="SUPFAM" id="SSF56601">
    <property type="entry name" value="beta-lactamase/transpeptidase-like"/>
    <property type="match status" value="1"/>
</dbReference>
<protein>
    <submittedName>
        <fullName evidence="4">D-alanyl-D-alanine carboxypeptidase/D-alanyl-D-alanine-endopeptidase</fullName>
        <ecNumber evidence="4">3.4.16.4</ecNumber>
    </submittedName>
</protein>
<accession>A0A7X2IJX8</accession>
<feature type="signal peptide" evidence="3">
    <location>
        <begin position="1"/>
        <end position="21"/>
    </location>
</feature>
<feature type="chain" id="PRO_5031474271" evidence="3">
    <location>
        <begin position="22"/>
        <end position="520"/>
    </location>
</feature>
<dbReference type="PANTHER" id="PTHR30023:SF0">
    <property type="entry name" value="PENICILLIN-SENSITIVE CARBOXYPEPTIDASE A"/>
    <property type="match status" value="1"/>
</dbReference>
<dbReference type="RefSeq" id="WP_154371356.1">
    <property type="nucleotide sequence ID" value="NZ_WKJJ01000002.1"/>
</dbReference>
<dbReference type="EMBL" id="WKJJ01000002">
    <property type="protein sequence ID" value="MRV70883.1"/>
    <property type="molecule type" value="Genomic_DNA"/>
</dbReference>
<dbReference type="Proteomes" id="UP000446768">
    <property type="component" value="Unassembled WGS sequence"/>
</dbReference>
<evidence type="ECO:0000256" key="2">
    <source>
        <dbReference type="ARBA" id="ARBA00022801"/>
    </source>
</evidence>
<dbReference type="Gene3D" id="3.40.710.10">
    <property type="entry name" value="DD-peptidase/beta-lactamase superfamily"/>
    <property type="match status" value="2"/>
</dbReference>
<dbReference type="PANTHER" id="PTHR30023">
    <property type="entry name" value="D-ALANYL-D-ALANINE CARBOXYPEPTIDASE"/>
    <property type="match status" value="1"/>
</dbReference>
<keyword evidence="3" id="KW-0732">Signal</keyword>
<comment type="similarity">
    <text evidence="1">Belongs to the peptidase S13 family.</text>
</comment>
<dbReference type="Gene3D" id="3.50.80.20">
    <property type="entry name" value="D-Ala-D-Ala carboxypeptidase C, peptidase S13"/>
    <property type="match status" value="1"/>
</dbReference>
<keyword evidence="5" id="KW-1185">Reference proteome</keyword>
<dbReference type="Pfam" id="PF02113">
    <property type="entry name" value="Peptidase_S13"/>
    <property type="match status" value="2"/>
</dbReference>
<keyword evidence="4" id="KW-0645">Protease</keyword>
<dbReference type="GO" id="GO:0009002">
    <property type="term" value="F:serine-type D-Ala-D-Ala carboxypeptidase activity"/>
    <property type="evidence" value="ECO:0007669"/>
    <property type="project" value="UniProtKB-EC"/>
</dbReference>
<dbReference type="InterPro" id="IPR012338">
    <property type="entry name" value="Beta-lactam/transpept-like"/>
</dbReference>
<dbReference type="EC" id="3.4.16.4" evidence="4"/>
<dbReference type="AlphaFoldDB" id="A0A7X2IJX8"/>
<evidence type="ECO:0000256" key="1">
    <source>
        <dbReference type="ARBA" id="ARBA00006096"/>
    </source>
</evidence>
<dbReference type="NCBIfam" id="TIGR00666">
    <property type="entry name" value="PBP4"/>
    <property type="match status" value="1"/>
</dbReference>
<organism evidence="4 5">
    <name type="scientific">Pseudoduganella rivuli</name>
    <dbReference type="NCBI Taxonomy" id="2666085"/>
    <lineage>
        <taxon>Bacteria</taxon>
        <taxon>Pseudomonadati</taxon>
        <taxon>Pseudomonadota</taxon>
        <taxon>Betaproteobacteria</taxon>
        <taxon>Burkholderiales</taxon>
        <taxon>Oxalobacteraceae</taxon>
        <taxon>Telluria group</taxon>
        <taxon>Pseudoduganella</taxon>
    </lineage>
</organism>
<keyword evidence="2 4" id="KW-0378">Hydrolase</keyword>
<dbReference type="GO" id="GO:0006508">
    <property type="term" value="P:proteolysis"/>
    <property type="evidence" value="ECO:0007669"/>
    <property type="project" value="InterPro"/>
</dbReference>
<dbReference type="PRINTS" id="PR00922">
    <property type="entry name" value="DADACBPTASE3"/>
</dbReference>
<comment type="caution">
    <text evidence="4">The sequence shown here is derived from an EMBL/GenBank/DDBJ whole genome shotgun (WGS) entry which is preliminary data.</text>
</comment>